<accession>A0A553P040</accession>
<evidence type="ECO:0000256" key="1">
    <source>
        <dbReference type="SAM" id="MobiDB-lite"/>
    </source>
</evidence>
<reference evidence="2 3" key="1">
    <citation type="journal article" date="2018" name="Nat. Ecol. Evol.">
        <title>Genomic signatures of mitonuclear coevolution across populations of Tigriopus californicus.</title>
        <authorList>
            <person name="Barreto F.S."/>
            <person name="Watson E.T."/>
            <person name="Lima T.G."/>
            <person name="Willett C.S."/>
            <person name="Edmands S."/>
            <person name="Li W."/>
            <person name="Burton R.S."/>
        </authorList>
    </citation>
    <scope>NUCLEOTIDE SEQUENCE [LARGE SCALE GENOMIC DNA]</scope>
    <source>
        <strain evidence="2 3">San Diego</strain>
    </source>
</reference>
<feature type="region of interest" description="Disordered" evidence="1">
    <location>
        <begin position="152"/>
        <end position="183"/>
    </location>
</feature>
<keyword evidence="3" id="KW-1185">Reference proteome</keyword>
<dbReference type="Proteomes" id="UP000318571">
    <property type="component" value="Chromosome 9"/>
</dbReference>
<protein>
    <submittedName>
        <fullName evidence="2">Uncharacterized protein</fullName>
    </submittedName>
</protein>
<gene>
    <name evidence="2" type="ORF">TCAL_04472</name>
</gene>
<dbReference type="EMBL" id="VCGU01000009">
    <property type="protein sequence ID" value="TRY71048.1"/>
    <property type="molecule type" value="Genomic_DNA"/>
</dbReference>
<proteinExistence type="predicted"/>
<organism evidence="2 3">
    <name type="scientific">Tigriopus californicus</name>
    <name type="common">Marine copepod</name>
    <dbReference type="NCBI Taxonomy" id="6832"/>
    <lineage>
        <taxon>Eukaryota</taxon>
        <taxon>Metazoa</taxon>
        <taxon>Ecdysozoa</taxon>
        <taxon>Arthropoda</taxon>
        <taxon>Crustacea</taxon>
        <taxon>Multicrustacea</taxon>
        <taxon>Hexanauplia</taxon>
        <taxon>Copepoda</taxon>
        <taxon>Harpacticoida</taxon>
        <taxon>Harpacticidae</taxon>
        <taxon>Tigriopus</taxon>
    </lineage>
</organism>
<dbReference type="AlphaFoldDB" id="A0A553P040"/>
<feature type="compositionally biased region" description="Basic and acidic residues" evidence="1">
    <location>
        <begin position="165"/>
        <end position="183"/>
    </location>
</feature>
<comment type="caution">
    <text evidence="2">The sequence shown here is derived from an EMBL/GenBank/DDBJ whole genome shotgun (WGS) entry which is preliminary data.</text>
</comment>
<feature type="compositionally biased region" description="Polar residues" evidence="1">
    <location>
        <begin position="152"/>
        <end position="164"/>
    </location>
</feature>
<name>A0A553P040_TIGCA</name>
<evidence type="ECO:0000313" key="2">
    <source>
        <dbReference type="EMBL" id="TRY71048.1"/>
    </source>
</evidence>
<evidence type="ECO:0000313" key="3">
    <source>
        <dbReference type="Proteomes" id="UP000318571"/>
    </source>
</evidence>
<sequence>MRIVSMLTSFAEVDPWGCLKSPDLEESPMRTFLQSGNYYHSHEAEPYPDQFEDLLWINSQSTTTAINNNNIINSSMMVTPNFRGLKAFDFTIPQFTKPPKNSTLALHGIDNLGFCPEIESPICDRRFDGLECSCCDETKVRDIVCDNEYEGNSCSCSNPVVPSTQEHELNPRPPKDRSDLGRSIRDKTSRIGTCVSVKTTEIWQTHKFASIRRRKSKVNNKNDLQYQQEDLVQKPVIYSSVLKNYDIGFQDHPEVKTYWVVKPDGIETTI</sequence>